<reference evidence="1 2" key="1">
    <citation type="journal article" date="2020" name="Cell">
        <title>Large-Scale Comparative Analyses of Tick Genomes Elucidate Their Genetic Diversity and Vector Capacities.</title>
        <authorList>
            <consortium name="Tick Genome and Microbiome Consortium (TIGMIC)"/>
            <person name="Jia N."/>
            <person name="Wang J."/>
            <person name="Shi W."/>
            <person name="Du L."/>
            <person name="Sun Y."/>
            <person name="Zhan W."/>
            <person name="Jiang J.F."/>
            <person name="Wang Q."/>
            <person name="Zhang B."/>
            <person name="Ji P."/>
            <person name="Bell-Sakyi L."/>
            <person name="Cui X.M."/>
            <person name="Yuan T.T."/>
            <person name="Jiang B.G."/>
            <person name="Yang W.F."/>
            <person name="Lam T.T."/>
            <person name="Chang Q.C."/>
            <person name="Ding S.J."/>
            <person name="Wang X.J."/>
            <person name="Zhu J.G."/>
            <person name="Ruan X.D."/>
            <person name="Zhao L."/>
            <person name="Wei J.T."/>
            <person name="Ye R.Z."/>
            <person name="Que T.C."/>
            <person name="Du C.H."/>
            <person name="Zhou Y.H."/>
            <person name="Cheng J.X."/>
            <person name="Dai P.F."/>
            <person name="Guo W.B."/>
            <person name="Han X.H."/>
            <person name="Huang E.J."/>
            <person name="Li L.F."/>
            <person name="Wei W."/>
            <person name="Gao Y.C."/>
            <person name="Liu J.Z."/>
            <person name="Shao H.Z."/>
            <person name="Wang X."/>
            <person name="Wang C.C."/>
            <person name="Yang T.C."/>
            <person name="Huo Q.B."/>
            <person name="Li W."/>
            <person name="Chen H.Y."/>
            <person name="Chen S.E."/>
            <person name="Zhou L.G."/>
            <person name="Ni X.B."/>
            <person name="Tian J.H."/>
            <person name="Sheng Y."/>
            <person name="Liu T."/>
            <person name="Pan Y.S."/>
            <person name="Xia L.Y."/>
            <person name="Li J."/>
            <person name="Zhao F."/>
            <person name="Cao W.C."/>
        </authorList>
    </citation>
    <scope>NUCLEOTIDE SEQUENCE [LARGE SCALE GENOMIC DNA]</scope>
    <source>
        <strain evidence="1">Iper-2018</strain>
    </source>
</reference>
<comment type="caution">
    <text evidence="1">The sequence shown here is derived from an EMBL/GenBank/DDBJ whole genome shotgun (WGS) entry which is preliminary data.</text>
</comment>
<gene>
    <name evidence="1" type="ORF">HPB47_019172</name>
</gene>
<keyword evidence="2" id="KW-1185">Reference proteome</keyword>
<dbReference type="EMBL" id="JABSTQ010008572">
    <property type="protein sequence ID" value="KAG0434342.1"/>
    <property type="molecule type" value="Genomic_DNA"/>
</dbReference>
<dbReference type="Proteomes" id="UP000805193">
    <property type="component" value="Unassembled WGS sequence"/>
</dbReference>
<proteinExistence type="predicted"/>
<name>A0AC60QKR6_IXOPE</name>
<evidence type="ECO:0000313" key="2">
    <source>
        <dbReference type="Proteomes" id="UP000805193"/>
    </source>
</evidence>
<protein>
    <submittedName>
        <fullName evidence="1">Uncharacterized protein</fullName>
    </submittedName>
</protein>
<accession>A0AC60QKR6</accession>
<sequence>MRRGGRSDVLKQHLLEEKPKNSPSLPEESCLQREGLLYPSQALKDLFETMEDGFTYCFGFKKFRANSIRDIISCLSENRLNLVGCAEHTVEVTNQVIRFFLLTRKHFLVAAENASRQGKKDNIKYLKLRHTT</sequence>
<organism evidence="1 2">
    <name type="scientific">Ixodes persulcatus</name>
    <name type="common">Taiga tick</name>
    <dbReference type="NCBI Taxonomy" id="34615"/>
    <lineage>
        <taxon>Eukaryota</taxon>
        <taxon>Metazoa</taxon>
        <taxon>Ecdysozoa</taxon>
        <taxon>Arthropoda</taxon>
        <taxon>Chelicerata</taxon>
        <taxon>Arachnida</taxon>
        <taxon>Acari</taxon>
        <taxon>Parasitiformes</taxon>
        <taxon>Ixodida</taxon>
        <taxon>Ixodoidea</taxon>
        <taxon>Ixodidae</taxon>
        <taxon>Ixodinae</taxon>
        <taxon>Ixodes</taxon>
    </lineage>
</organism>
<evidence type="ECO:0000313" key="1">
    <source>
        <dbReference type="EMBL" id="KAG0434342.1"/>
    </source>
</evidence>